<evidence type="ECO:0000256" key="6">
    <source>
        <dbReference type="PROSITE-ProRule" id="PRU00196"/>
    </source>
</evidence>
<gene>
    <name evidence="8" type="ORF">C0Q70_17934</name>
</gene>
<keyword evidence="2" id="KW-0677">Repeat</keyword>
<dbReference type="Pfam" id="PF00530">
    <property type="entry name" value="SRCR"/>
    <property type="match status" value="6"/>
</dbReference>
<evidence type="ECO:0000313" key="9">
    <source>
        <dbReference type="Proteomes" id="UP000245119"/>
    </source>
</evidence>
<evidence type="ECO:0000256" key="1">
    <source>
        <dbReference type="ARBA" id="ARBA00022729"/>
    </source>
</evidence>
<evidence type="ECO:0000256" key="2">
    <source>
        <dbReference type="ARBA" id="ARBA00022737"/>
    </source>
</evidence>
<dbReference type="Proteomes" id="UP000245119">
    <property type="component" value="Linkage Group LG11"/>
</dbReference>
<name>A0A2T7NLU0_POMCA</name>
<keyword evidence="3 6" id="KW-1015">Disulfide bond</keyword>
<sequence length="515" mass="55572">MFVLSSSVNAPLSGQDGTVMLYGQNARYKGTVLISYNNTWGSVCDDGWGLEEATVVCRQLGFTGSRIIPRTNSYYGRGTGAVLLDDVYCIGTEGNLTQCTHSPWGVSNCDHNEDAGVDCDPSVDAQANPVKLVGGSNEREGQVRVWNNGFWGSVCDDGWDFHAAQVLCNQLNFTGTIGVPTTGGYFSNGTTDPNVLIILDDVRCKGNESSIDVCLHRPFMQNNCGPQQNAGVICVTPPQGEVNLQVRLAGGINKYQGRVEIQVFGHWGTICSHRFGPEDAQVVCRMLGYGGYWRRGPHHQYDRRRRQQRRLIVSVNGQQGVICDHNATNAIAMVVCNELGLNTSNAIITTGQSAIESPTVLDNVVCVGTESTLSGCRYSKTNFICPANQQVWVDCQAGTSTPLAVGSAVFGAGDGPVWITDLACTGTEANIANCRHSAYGVTKCRHYEDAGVVCTPGNINDITSIRLVGPTPYEGRVEVYYNGTGWGTVCDDHFNDKAAAVVCRMMGFNTVLEIK</sequence>
<comment type="caution">
    <text evidence="8">The sequence shown here is derived from an EMBL/GenBank/DDBJ whole genome shotgun (WGS) entry which is preliminary data.</text>
</comment>
<keyword evidence="5" id="KW-0325">Glycoprotein</keyword>
<dbReference type="OrthoDB" id="6156774at2759"/>
<dbReference type="EMBL" id="PZQS01000011">
    <property type="protein sequence ID" value="PVD22130.1"/>
    <property type="molecule type" value="Genomic_DNA"/>
</dbReference>
<feature type="disulfide bond" evidence="6">
    <location>
        <begin position="89"/>
        <end position="99"/>
    </location>
</feature>
<evidence type="ECO:0000256" key="4">
    <source>
        <dbReference type="ARBA" id="ARBA00023170"/>
    </source>
</evidence>
<dbReference type="STRING" id="400727.A0A2T7NLU0"/>
<dbReference type="PROSITE" id="PS50287">
    <property type="entry name" value="SRCR_2"/>
    <property type="match status" value="4"/>
</dbReference>
<feature type="disulfide bond" evidence="6">
    <location>
        <begin position="424"/>
        <end position="434"/>
    </location>
</feature>
<feature type="disulfide bond" evidence="6">
    <location>
        <begin position="204"/>
        <end position="214"/>
    </location>
</feature>
<dbReference type="SMART" id="SM00202">
    <property type="entry name" value="SR"/>
    <property type="match status" value="3"/>
</dbReference>
<reference evidence="8 9" key="1">
    <citation type="submission" date="2018-04" db="EMBL/GenBank/DDBJ databases">
        <title>The genome of golden apple snail Pomacea canaliculata provides insight into stress tolerance and invasive adaptation.</title>
        <authorList>
            <person name="Liu C."/>
            <person name="Liu B."/>
            <person name="Ren Y."/>
            <person name="Zhang Y."/>
            <person name="Wang H."/>
            <person name="Li S."/>
            <person name="Jiang F."/>
            <person name="Yin L."/>
            <person name="Zhang G."/>
            <person name="Qian W."/>
            <person name="Fan W."/>
        </authorList>
    </citation>
    <scope>NUCLEOTIDE SEQUENCE [LARGE SCALE GENOMIC DNA]</scope>
    <source>
        <strain evidence="8">SZHN2017</strain>
        <tissue evidence="8">Muscle</tissue>
    </source>
</reference>
<feature type="domain" description="SRCR" evidence="7">
    <location>
        <begin position="130"/>
        <end position="235"/>
    </location>
</feature>
<evidence type="ECO:0000256" key="5">
    <source>
        <dbReference type="ARBA" id="ARBA00023180"/>
    </source>
</evidence>
<dbReference type="GO" id="GO:0016020">
    <property type="term" value="C:membrane"/>
    <property type="evidence" value="ECO:0007669"/>
    <property type="project" value="InterPro"/>
</dbReference>
<dbReference type="AlphaFoldDB" id="A0A2T7NLU0"/>
<dbReference type="Gene3D" id="3.10.250.10">
    <property type="entry name" value="SRCR-like domain"/>
    <property type="match status" value="6"/>
</dbReference>
<dbReference type="FunFam" id="3.10.250.10:FF:000007">
    <property type="entry name" value="Soluble scavenger receptor cysteine-rich domain-containing protein SSC5D"/>
    <property type="match status" value="1"/>
</dbReference>
<keyword evidence="9" id="KW-1185">Reference proteome</keyword>
<dbReference type="InterPro" id="IPR001190">
    <property type="entry name" value="SRCR"/>
</dbReference>
<dbReference type="PANTHER" id="PTHR48071:SF18">
    <property type="entry name" value="DELETED IN MALIGNANT BRAIN TUMORS 1 PROTEIN-RELATED"/>
    <property type="match status" value="1"/>
</dbReference>
<dbReference type="PRINTS" id="PR00258">
    <property type="entry name" value="SPERACTRCPTR"/>
</dbReference>
<feature type="domain" description="SRCR" evidence="7">
    <location>
        <begin position="246"/>
        <end position="455"/>
    </location>
</feature>
<feature type="domain" description="SRCR" evidence="7">
    <location>
        <begin position="19"/>
        <end position="120"/>
    </location>
</feature>
<proteinExistence type="predicted"/>
<dbReference type="PANTHER" id="PTHR48071">
    <property type="entry name" value="SRCR DOMAIN-CONTAINING PROTEIN"/>
    <property type="match status" value="1"/>
</dbReference>
<dbReference type="InterPro" id="IPR036772">
    <property type="entry name" value="SRCR-like_dom_sf"/>
</dbReference>
<evidence type="ECO:0000259" key="7">
    <source>
        <dbReference type="PROSITE" id="PS50287"/>
    </source>
</evidence>
<organism evidence="8 9">
    <name type="scientific">Pomacea canaliculata</name>
    <name type="common">Golden apple snail</name>
    <dbReference type="NCBI Taxonomy" id="400727"/>
    <lineage>
        <taxon>Eukaryota</taxon>
        <taxon>Metazoa</taxon>
        <taxon>Spiralia</taxon>
        <taxon>Lophotrochozoa</taxon>
        <taxon>Mollusca</taxon>
        <taxon>Gastropoda</taxon>
        <taxon>Caenogastropoda</taxon>
        <taxon>Architaenioglossa</taxon>
        <taxon>Ampullarioidea</taxon>
        <taxon>Ampullariidae</taxon>
        <taxon>Pomacea</taxon>
    </lineage>
</organism>
<dbReference type="SUPFAM" id="SSF56487">
    <property type="entry name" value="SRCR-like"/>
    <property type="match status" value="6"/>
</dbReference>
<accession>A0A2T7NLU0</accession>
<dbReference type="PROSITE" id="PS00420">
    <property type="entry name" value="SRCR_1"/>
    <property type="match status" value="1"/>
</dbReference>
<evidence type="ECO:0000313" key="8">
    <source>
        <dbReference type="EMBL" id="PVD22130.1"/>
    </source>
</evidence>
<evidence type="ECO:0000256" key="3">
    <source>
        <dbReference type="ARBA" id="ARBA00023157"/>
    </source>
</evidence>
<dbReference type="FunFam" id="3.10.250.10:FF:000001">
    <property type="entry name" value="Lysyl oxidase 4 isoform X1"/>
    <property type="match status" value="1"/>
</dbReference>
<keyword evidence="1" id="KW-0732">Signal</keyword>
<feature type="domain" description="SRCR" evidence="7">
    <location>
        <begin position="465"/>
        <end position="515"/>
    </location>
</feature>
<protein>
    <recommendedName>
        <fullName evidence="7">SRCR domain-containing protein</fullName>
    </recommendedName>
</protein>
<keyword evidence="4" id="KW-0675">Receptor</keyword>
<comment type="caution">
    <text evidence="6">Lacks conserved residue(s) required for the propagation of feature annotation.</text>
</comment>